<dbReference type="RefSeq" id="WP_044056217.1">
    <property type="nucleotide sequence ID" value="NZ_CBCSKJ010000001.1"/>
</dbReference>
<sequence length="398" mass="44051">MLKAVPIDELKPGMYVNQVLEQSGALKMRSKGIVKTQKVIDTLRTRGIQRVEIDTEKSKGLVEDIAPAPESVAPDTATQPQEKPINRESLNEANDLYFDAVNIQNGFLKSLKRGAAKDLKPVEELSQSLIESVFDNKDALSCLTLIKDADSYLLEHSINCSIIMGMFTQFLGYDRDIIDQASLGALLMDVGMSSLPEEVRNNTGEFSHADWEVMKTHVEIGIDLVEQCGDISDLALSIIAQHHERQDGSGYPRGLAGDDVSELARIAAIVDAYDAMTSNRPHKESITPTQALKRLTSIDNLDQNLVTQFIQCVGVHPVGSLVRLKSGKLAIVSQRGKRDALSPVVMSFYSVTSNHYNEIKRIDLSQYDDEIVSGVRPEDFKLNLSKFFQEVFISQAPN</sequence>
<dbReference type="Gene3D" id="1.10.3210.10">
    <property type="entry name" value="Hypothetical protein af1432"/>
    <property type="match status" value="1"/>
</dbReference>
<dbReference type="Pfam" id="PF13487">
    <property type="entry name" value="HD_5"/>
    <property type="match status" value="1"/>
</dbReference>
<reference evidence="2 3" key="1">
    <citation type="submission" date="2014-06" db="EMBL/GenBank/DDBJ databases">
        <title>Genomes of Alteromonas australica, a world apart.</title>
        <authorList>
            <person name="Gonzaga A."/>
            <person name="Lopez-Perez M."/>
            <person name="Rodriguez-Valera F."/>
        </authorList>
    </citation>
    <scope>NUCLEOTIDE SEQUENCE [LARGE SCALE GENOMIC DNA]</scope>
    <source>
        <strain evidence="2 3">H 17</strain>
    </source>
</reference>
<organism evidence="2 3">
    <name type="scientific">Alteromonas australica</name>
    <dbReference type="NCBI Taxonomy" id="589873"/>
    <lineage>
        <taxon>Bacteria</taxon>
        <taxon>Pseudomonadati</taxon>
        <taxon>Pseudomonadota</taxon>
        <taxon>Gammaproteobacteria</taxon>
        <taxon>Alteromonadales</taxon>
        <taxon>Alteromonadaceae</taxon>
        <taxon>Alteromonas/Salinimonas group</taxon>
        <taxon>Alteromonas</taxon>
    </lineage>
</organism>
<dbReference type="InterPro" id="IPR037522">
    <property type="entry name" value="HD_GYP_dom"/>
</dbReference>
<dbReference type="EMBL" id="CP008849">
    <property type="protein sequence ID" value="AIF98007.1"/>
    <property type="molecule type" value="Genomic_DNA"/>
</dbReference>
<dbReference type="PROSITE" id="PS51832">
    <property type="entry name" value="HD_GYP"/>
    <property type="match status" value="1"/>
</dbReference>
<proteinExistence type="predicted"/>
<dbReference type="SUPFAM" id="SSF109604">
    <property type="entry name" value="HD-domain/PDEase-like"/>
    <property type="match status" value="1"/>
</dbReference>
<dbReference type="KEGG" id="aal:EP13_04460"/>
<accession>A0A075P3Y1</accession>
<name>A0A075P3Y1_9ALTE</name>
<evidence type="ECO:0000313" key="3">
    <source>
        <dbReference type="Proteomes" id="UP000056090"/>
    </source>
</evidence>
<dbReference type="CDD" id="cd00077">
    <property type="entry name" value="HDc"/>
    <property type="match status" value="1"/>
</dbReference>
<dbReference type="Pfam" id="PF11871">
    <property type="entry name" value="DUF3391"/>
    <property type="match status" value="1"/>
</dbReference>
<dbReference type="GO" id="GO:0008081">
    <property type="term" value="F:phosphoric diester hydrolase activity"/>
    <property type="evidence" value="ECO:0007669"/>
    <property type="project" value="UniProtKB-ARBA"/>
</dbReference>
<dbReference type="SMART" id="SM00471">
    <property type="entry name" value="HDc"/>
    <property type="match status" value="1"/>
</dbReference>
<dbReference type="InterPro" id="IPR003607">
    <property type="entry name" value="HD/PDEase_dom"/>
</dbReference>
<keyword evidence="2" id="KW-0378">Hydrolase</keyword>
<dbReference type="GeneID" id="78254183"/>
<evidence type="ECO:0000313" key="2">
    <source>
        <dbReference type="EMBL" id="AIF98007.1"/>
    </source>
</evidence>
<dbReference type="PANTHER" id="PTHR43155:SF2">
    <property type="entry name" value="CYCLIC DI-GMP PHOSPHODIESTERASE PA4108"/>
    <property type="match status" value="1"/>
</dbReference>
<gene>
    <name evidence="2" type="ORF">EP13_04460</name>
</gene>
<dbReference type="Proteomes" id="UP000056090">
    <property type="component" value="Chromosome"/>
</dbReference>
<dbReference type="InterPro" id="IPR021812">
    <property type="entry name" value="DUF3391"/>
</dbReference>
<dbReference type="eggNOG" id="COG2206">
    <property type="taxonomic scope" value="Bacteria"/>
</dbReference>
<evidence type="ECO:0000259" key="1">
    <source>
        <dbReference type="PROSITE" id="PS51832"/>
    </source>
</evidence>
<dbReference type="PANTHER" id="PTHR43155">
    <property type="entry name" value="CYCLIC DI-GMP PHOSPHODIESTERASE PA4108-RELATED"/>
    <property type="match status" value="1"/>
</dbReference>
<keyword evidence="3" id="KW-1185">Reference proteome</keyword>
<feature type="domain" description="HD-GYP" evidence="1">
    <location>
        <begin position="131"/>
        <end position="327"/>
    </location>
</feature>
<protein>
    <submittedName>
        <fullName evidence="2">Metal-dependent phosphohydrolase</fullName>
    </submittedName>
</protein>
<dbReference type="AlphaFoldDB" id="A0A075P3Y1"/>